<dbReference type="Proteomes" id="UP000015105">
    <property type="component" value="Chromosome 5D"/>
</dbReference>
<keyword evidence="2" id="KW-1185">Reference proteome</keyword>
<evidence type="ECO:0000313" key="1">
    <source>
        <dbReference type="EnsemblPlants" id="AET5Gv21208100.1"/>
    </source>
</evidence>
<organism evidence="1 2">
    <name type="scientific">Aegilops tauschii subsp. strangulata</name>
    <name type="common">Goatgrass</name>
    <dbReference type="NCBI Taxonomy" id="200361"/>
    <lineage>
        <taxon>Eukaryota</taxon>
        <taxon>Viridiplantae</taxon>
        <taxon>Streptophyta</taxon>
        <taxon>Embryophyta</taxon>
        <taxon>Tracheophyta</taxon>
        <taxon>Spermatophyta</taxon>
        <taxon>Magnoliopsida</taxon>
        <taxon>Liliopsida</taxon>
        <taxon>Poales</taxon>
        <taxon>Poaceae</taxon>
        <taxon>BOP clade</taxon>
        <taxon>Pooideae</taxon>
        <taxon>Triticodae</taxon>
        <taxon>Triticeae</taxon>
        <taxon>Triticinae</taxon>
        <taxon>Aegilops</taxon>
    </lineage>
</organism>
<evidence type="ECO:0000313" key="2">
    <source>
        <dbReference type="Proteomes" id="UP000015105"/>
    </source>
</evidence>
<reference evidence="2" key="1">
    <citation type="journal article" date="2014" name="Science">
        <title>Ancient hybridizations among the ancestral genomes of bread wheat.</title>
        <authorList>
            <consortium name="International Wheat Genome Sequencing Consortium,"/>
            <person name="Marcussen T."/>
            <person name="Sandve S.R."/>
            <person name="Heier L."/>
            <person name="Spannagl M."/>
            <person name="Pfeifer M."/>
            <person name="Jakobsen K.S."/>
            <person name="Wulff B.B."/>
            <person name="Steuernagel B."/>
            <person name="Mayer K.F."/>
            <person name="Olsen O.A."/>
        </authorList>
    </citation>
    <scope>NUCLEOTIDE SEQUENCE [LARGE SCALE GENOMIC DNA]</scope>
    <source>
        <strain evidence="2">cv. AL8/78</strain>
    </source>
</reference>
<dbReference type="EnsemblPlants" id="AET5Gv21208100.1">
    <property type="protein sequence ID" value="AET5Gv21208100.1"/>
    <property type="gene ID" value="AET5Gv21208100"/>
</dbReference>
<reference evidence="1" key="5">
    <citation type="journal article" date="2021" name="G3 (Bethesda)">
        <title>Aegilops tauschii genome assembly Aet v5.0 features greater sequence contiguity and improved annotation.</title>
        <authorList>
            <person name="Wang L."/>
            <person name="Zhu T."/>
            <person name="Rodriguez J.C."/>
            <person name="Deal K.R."/>
            <person name="Dubcovsky J."/>
            <person name="McGuire P.E."/>
            <person name="Lux T."/>
            <person name="Spannagl M."/>
            <person name="Mayer K.F.X."/>
            <person name="Baldrich P."/>
            <person name="Meyers B.C."/>
            <person name="Huo N."/>
            <person name="Gu Y.Q."/>
            <person name="Zhou H."/>
            <person name="Devos K.M."/>
            <person name="Bennetzen J.L."/>
            <person name="Unver T."/>
            <person name="Budak H."/>
            <person name="Gulick P.J."/>
            <person name="Galiba G."/>
            <person name="Kalapos B."/>
            <person name="Nelson D.R."/>
            <person name="Li P."/>
            <person name="You F.M."/>
            <person name="Luo M.C."/>
            <person name="Dvorak J."/>
        </authorList>
    </citation>
    <scope>NUCLEOTIDE SEQUENCE [LARGE SCALE GENOMIC DNA]</scope>
    <source>
        <strain evidence="1">cv. AL8/78</strain>
    </source>
</reference>
<sequence>SFHCWEALHIPWAAGETTIQRISEAKLGWNRPLFMETFLLAAWSIWKERNNKHFRRIAPSKESWLRRFKEDFSLLTHRVKEKHKDSIPSILASIV</sequence>
<reference evidence="1" key="3">
    <citation type="journal article" date="2017" name="Nature">
        <title>Genome sequence of the progenitor of the wheat D genome Aegilops tauschii.</title>
        <authorList>
            <person name="Luo M.C."/>
            <person name="Gu Y.Q."/>
            <person name="Puiu D."/>
            <person name="Wang H."/>
            <person name="Twardziok S.O."/>
            <person name="Deal K.R."/>
            <person name="Huo N."/>
            <person name="Zhu T."/>
            <person name="Wang L."/>
            <person name="Wang Y."/>
            <person name="McGuire P.E."/>
            <person name="Liu S."/>
            <person name="Long H."/>
            <person name="Ramasamy R.K."/>
            <person name="Rodriguez J.C."/>
            <person name="Van S.L."/>
            <person name="Yuan L."/>
            <person name="Wang Z."/>
            <person name="Xia Z."/>
            <person name="Xiao L."/>
            <person name="Anderson O.D."/>
            <person name="Ouyang S."/>
            <person name="Liang Y."/>
            <person name="Zimin A.V."/>
            <person name="Pertea G."/>
            <person name="Qi P."/>
            <person name="Bennetzen J.L."/>
            <person name="Dai X."/>
            <person name="Dawson M.W."/>
            <person name="Muller H.G."/>
            <person name="Kugler K."/>
            <person name="Rivarola-Duarte L."/>
            <person name="Spannagl M."/>
            <person name="Mayer K.F.X."/>
            <person name="Lu F.H."/>
            <person name="Bevan M.W."/>
            <person name="Leroy P."/>
            <person name="Li P."/>
            <person name="You F.M."/>
            <person name="Sun Q."/>
            <person name="Liu Z."/>
            <person name="Lyons E."/>
            <person name="Wicker T."/>
            <person name="Salzberg S.L."/>
            <person name="Devos K.M."/>
            <person name="Dvorak J."/>
        </authorList>
    </citation>
    <scope>NUCLEOTIDE SEQUENCE [LARGE SCALE GENOMIC DNA]</scope>
    <source>
        <strain evidence="1">cv. AL8/78</strain>
    </source>
</reference>
<name>A0A453MJC7_AEGTS</name>
<accession>A0A453MJC7</accession>
<protein>
    <submittedName>
        <fullName evidence="1">Uncharacterized protein</fullName>
    </submittedName>
</protein>
<dbReference type="Gramene" id="AET5Gv21208100.1">
    <property type="protein sequence ID" value="AET5Gv21208100.1"/>
    <property type="gene ID" value="AET5Gv21208100"/>
</dbReference>
<reference evidence="1" key="4">
    <citation type="submission" date="2019-03" db="UniProtKB">
        <authorList>
            <consortium name="EnsemblPlants"/>
        </authorList>
    </citation>
    <scope>IDENTIFICATION</scope>
</reference>
<reference evidence="2" key="2">
    <citation type="journal article" date="2017" name="Nat. Plants">
        <title>The Aegilops tauschii genome reveals multiple impacts of transposons.</title>
        <authorList>
            <person name="Zhao G."/>
            <person name="Zou C."/>
            <person name="Li K."/>
            <person name="Wang K."/>
            <person name="Li T."/>
            <person name="Gao L."/>
            <person name="Zhang X."/>
            <person name="Wang H."/>
            <person name="Yang Z."/>
            <person name="Liu X."/>
            <person name="Jiang W."/>
            <person name="Mao L."/>
            <person name="Kong X."/>
            <person name="Jiao Y."/>
            <person name="Jia J."/>
        </authorList>
    </citation>
    <scope>NUCLEOTIDE SEQUENCE [LARGE SCALE GENOMIC DNA]</scope>
    <source>
        <strain evidence="2">cv. AL8/78</strain>
    </source>
</reference>
<dbReference type="AlphaFoldDB" id="A0A453MJC7"/>
<proteinExistence type="predicted"/>